<dbReference type="SUPFAM" id="SSF50331">
    <property type="entry name" value="MOP-like"/>
    <property type="match status" value="2"/>
</dbReference>
<evidence type="ECO:0000256" key="1">
    <source>
        <dbReference type="ARBA" id="ARBA00022505"/>
    </source>
</evidence>
<gene>
    <name evidence="4" type="ORF">FJR03_02845</name>
</gene>
<keyword evidence="5" id="KW-1185">Reference proteome</keyword>
<dbReference type="EMBL" id="CP041165">
    <property type="protein sequence ID" value="QOP40733.1"/>
    <property type="molecule type" value="Genomic_DNA"/>
</dbReference>
<evidence type="ECO:0000256" key="2">
    <source>
        <dbReference type="PROSITE-ProRule" id="PRU01213"/>
    </source>
</evidence>
<dbReference type="Pfam" id="PF03459">
    <property type="entry name" value="TOBE"/>
    <property type="match status" value="2"/>
</dbReference>
<protein>
    <submittedName>
        <fullName evidence="4">Transporter</fullName>
    </submittedName>
</protein>
<name>A0A7M1ATI5_9BACT</name>
<dbReference type="InterPro" id="IPR005116">
    <property type="entry name" value="Transp-assoc_OB_typ1"/>
</dbReference>
<feature type="domain" description="Mop" evidence="3">
    <location>
        <begin position="73"/>
        <end position="139"/>
    </location>
</feature>
<dbReference type="Gene3D" id="2.40.50.100">
    <property type="match status" value="2"/>
</dbReference>
<sequence>MKISARNQLSGIVEYLEEGTVNTSVYIKLQSGYTLVSVITNTAVEDLNLQLGDEVLAFFKSSSALITTDVTLNISARNKFQGKIEEIKEGRVTAEIDIAIGNTDKIASVITKVSTNSLGLKIGDNVSAIIKASDIMIAK</sequence>
<dbReference type="PROSITE" id="PS51866">
    <property type="entry name" value="MOP"/>
    <property type="match status" value="2"/>
</dbReference>
<dbReference type="KEGG" id="smax:FJR03_02845"/>
<dbReference type="RefSeq" id="WP_193114155.1">
    <property type="nucleotide sequence ID" value="NZ_CP041165.1"/>
</dbReference>
<organism evidence="4 5">
    <name type="scientific">Sulfurimonas marina</name>
    <dbReference type="NCBI Taxonomy" id="2590551"/>
    <lineage>
        <taxon>Bacteria</taxon>
        <taxon>Pseudomonadati</taxon>
        <taxon>Campylobacterota</taxon>
        <taxon>Epsilonproteobacteria</taxon>
        <taxon>Campylobacterales</taxon>
        <taxon>Sulfurimonadaceae</taxon>
        <taxon>Sulfurimonas</taxon>
    </lineage>
</organism>
<dbReference type="InterPro" id="IPR008995">
    <property type="entry name" value="Mo/tungstate-bd_C_term_dom"/>
</dbReference>
<accession>A0A7M1ATI5</accession>
<dbReference type="GO" id="GO:0015689">
    <property type="term" value="P:molybdate ion transport"/>
    <property type="evidence" value="ECO:0007669"/>
    <property type="project" value="InterPro"/>
</dbReference>
<dbReference type="PANTHER" id="PTHR30432">
    <property type="entry name" value="TRANSCRIPTIONAL REGULATOR MODE"/>
    <property type="match status" value="1"/>
</dbReference>
<dbReference type="AlphaFoldDB" id="A0A7M1ATI5"/>
<dbReference type="InterPro" id="IPR004606">
    <property type="entry name" value="Mop_domain"/>
</dbReference>
<feature type="domain" description="Mop" evidence="3">
    <location>
        <begin position="2"/>
        <end position="68"/>
    </location>
</feature>
<dbReference type="Proteomes" id="UP000593910">
    <property type="component" value="Chromosome"/>
</dbReference>
<proteinExistence type="predicted"/>
<dbReference type="NCBIfam" id="TIGR00638">
    <property type="entry name" value="Mop"/>
    <property type="match status" value="2"/>
</dbReference>
<evidence type="ECO:0000259" key="3">
    <source>
        <dbReference type="PROSITE" id="PS51866"/>
    </source>
</evidence>
<keyword evidence="1 2" id="KW-0500">Molybdenum</keyword>
<evidence type="ECO:0000313" key="5">
    <source>
        <dbReference type="Proteomes" id="UP000593910"/>
    </source>
</evidence>
<dbReference type="InterPro" id="IPR051815">
    <property type="entry name" value="Molybdate_resp_trans_reg"/>
</dbReference>
<dbReference type="PANTHER" id="PTHR30432:SF1">
    <property type="entry name" value="DNA-BINDING TRANSCRIPTIONAL DUAL REGULATOR MODE"/>
    <property type="match status" value="1"/>
</dbReference>
<evidence type="ECO:0000313" key="4">
    <source>
        <dbReference type="EMBL" id="QOP40733.1"/>
    </source>
</evidence>
<reference evidence="4 5" key="1">
    <citation type="submission" date="2019-06" db="EMBL/GenBank/DDBJ databases">
        <title>Sulfurimonas gotlandica sp. nov., a chemoautotrophic and psychrotolerant epsilonproteobacterium isolated from a pelagic redoxcline, and an emended description of the genus Sulfurimonas.</title>
        <authorList>
            <person name="Wang S."/>
            <person name="Jiang L."/>
            <person name="Shao Z."/>
        </authorList>
    </citation>
    <scope>NUCLEOTIDE SEQUENCE [LARGE SCALE GENOMIC DNA]</scope>
    <source>
        <strain evidence="4 5">B2</strain>
    </source>
</reference>